<keyword evidence="1" id="KW-1133">Transmembrane helix</keyword>
<dbReference type="Proteomes" id="UP000305848">
    <property type="component" value="Unassembled WGS sequence"/>
</dbReference>
<sequence>MLLVKRTINYIVLTAFFLSIYSVLQAQENSPYSRYGLGDLYPNQSIASRAMGGITAAYNDGQTLNADNPATYGDIRSYNNGGMVTFDVGTSIDSRTLHSVNPVLKYNSANFIPSYILIGLPLSKKHWGLVAGLRPMTRVNYSIQSPGRIPADTLENLYEGSGGVNQAFVGIGKRWGGFSIGANGGYLFGRKEISTKTIFLNDSVRYNSGNVAEQQNFGGLFAAVGTQVNIKLGTKTDSLSKIKSTYSLRLGVAGMFKQNINVTSDKLNETFTYDANGAVVAQDTVWYHPDVNGKVVLPTTFNAGFMIVDQQSLLGIATDYKWMAGAEISVGKWGDEYHYPDKSEPLTNSWMLRAGVQFVPSLFSASGGFFGHAIYRAGFYTGNDYVRADGNDLKVTAFTFGAGFRTRKFNSYSNQSTVINTAFEIGRRGTNVNNITENFFKFSVGLSLSDIWFIKRKYD</sequence>
<keyword evidence="1" id="KW-0812">Transmembrane</keyword>
<dbReference type="OrthoDB" id="1491239at2"/>
<comment type="caution">
    <text evidence="2">The sequence shown here is derived from an EMBL/GenBank/DDBJ whole genome shotgun (WGS) entry which is preliminary data.</text>
</comment>
<accession>A0A4U3L3G6</accession>
<evidence type="ECO:0000256" key="1">
    <source>
        <dbReference type="SAM" id="Phobius"/>
    </source>
</evidence>
<name>A0A4U3L3G6_9BACT</name>
<dbReference type="AlphaFoldDB" id="A0A4U3L3G6"/>
<organism evidence="2 3">
    <name type="scientific">Ilyomonas limi</name>
    <dbReference type="NCBI Taxonomy" id="2575867"/>
    <lineage>
        <taxon>Bacteria</taxon>
        <taxon>Pseudomonadati</taxon>
        <taxon>Bacteroidota</taxon>
        <taxon>Chitinophagia</taxon>
        <taxon>Chitinophagales</taxon>
        <taxon>Chitinophagaceae</taxon>
        <taxon>Ilyomonas</taxon>
    </lineage>
</organism>
<proteinExistence type="predicted"/>
<protein>
    <submittedName>
        <fullName evidence="2">Uncharacterized protein</fullName>
    </submittedName>
</protein>
<reference evidence="2 3" key="1">
    <citation type="submission" date="2019-05" db="EMBL/GenBank/DDBJ databases">
        <title>Panacibacter sp. strain 17mud1-8 Genome sequencing and assembly.</title>
        <authorList>
            <person name="Chhetri G."/>
        </authorList>
    </citation>
    <scope>NUCLEOTIDE SEQUENCE [LARGE SCALE GENOMIC DNA]</scope>
    <source>
        <strain evidence="2 3">17mud1-8</strain>
    </source>
</reference>
<feature type="transmembrane region" description="Helical" evidence="1">
    <location>
        <begin position="7"/>
        <end position="24"/>
    </location>
</feature>
<evidence type="ECO:0000313" key="3">
    <source>
        <dbReference type="Proteomes" id="UP000305848"/>
    </source>
</evidence>
<dbReference type="RefSeq" id="WP_137262191.1">
    <property type="nucleotide sequence ID" value="NZ_SZQL01000009.1"/>
</dbReference>
<keyword evidence="1" id="KW-0472">Membrane</keyword>
<gene>
    <name evidence="2" type="ORF">FC093_12830</name>
</gene>
<evidence type="ECO:0000313" key="2">
    <source>
        <dbReference type="EMBL" id="TKK68087.1"/>
    </source>
</evidence>
<dbReference type="EMBL" id="SZQL01000009">
    <property type="protein sequence ID" value="TKK68087.1"/>
    <property type="molecule type" value="Genomic_DNA"/>
</dbReference>
<keyword evidence="3" id="KW-1185">Reference proteome</keyword>